<keyword evidence="1" id="KW-0472">Membrane</keyword>
<feature type="transmembrane region" description="Helical" evidence="1">
    <location>
        <begin position="58"/>
        <end position="77"/>
    </location>
</feature>
<name>A0A8D8Z4G8_9HEMI</name>
<dbReference type="AlphaFoldDB" id="A0A8D8Z4G8"/>
<feature type="transmembrane region" description="Helical" evidence="1">
    <location>
        <begin position="84"/>
        <end position="102"/>
    </location>
</feature>
<accession>A0A8D8Z4G8</accession>
<keyword evidence="1" id="KW-0812">Transmembrane</keyword>
<proteinExistence type="predicted"/>
<evidence type="ECO:0000256" key="1">
    <source>
        <dbReference type="SAM" id="Phobius"/>
    </source>
</evidence>
<dbReference type="EMBL" id="HBUF01418106">
    <property type="protein sequence ID" value="CAG6740259.1"/>
    <property type="molecule type" value="Transcribed_RNA"/>
</dbReference>
<reference evidence="2" key="1">
    <citation type="submission" date="2021-05" db="EMBL/GenBank/DDBJ databases">
        <authorList>
            <person name="Alioto T."/>
            <person name="Alioto T."/>
            <person name="Gomez Garrido J."/>
        </authorList>
    </citation>
    <scope>NUCLEOTIDE SEQUENCE</scope>
</reference>
<evidence type="ECO:0000313" key="2">
    <source>
        <dbReference type="EMBL" id="CAG6740259.1"/>
    </source>
</evidence>
<sequence length="125" mass="15265">MDGILFLPSFFCIREDKIYRVLPVVCPKDIGVIEHEKLRSKRLYQVNFDGHIFFRRFVYNYFFISIISLFFHFYNILLILIKQYISVIVIFNYTISFSFFYIDKLGLYLGGHLRFFSRFVFFFEI</sequence>
<keyword evidence="1" id="KW-1133">Transmembrane helix</keyword>
<organism evidence="2">
    <name type="scientific">Cacopsylla melanoneura</name>
    <dbReference type="NCBI Taxonomy" id="428564"/>
    <lineage>
        <taxon>Eukaryota</taxon>
        <taxon>Metazoa</taxon>
        <taxon>Ecdysozoa</taxon>
        <taxon>Arthropoda</taxon>
        <taxon>Hexapoda</taxon>
        <taxon>Insecta</taxon>
        <taxon>Pterygota</taxon>
        <taxon>Neoptera</taxon>
        <taxon>Paraneoptera</taxon>
        <taxon>Hemiptera</taxon>
        <taxon>Sternorrhyncha</taxon>
        <taxon>Psylloidea</taxon>
        <taxon>Psyllidae</taxon>
        <taxon>Psyllinae</taxon>
        <taxon>Cacopsylla</taxon>
    </lineage>
</organism>
<protein>
    <submittedName>
        <fullName evidence="2">Uncharacterized protein</fullName>
    </submittedName>
</protein>